<dbReference type="Gene3D" id="2.60.40.420">
    <property type="entry name" value="Cupredoxins - blue copper proteins"/>
    <property type="match status" value="2"/>
</dbReference>
<dbReference type="STRING" id="2094558.A0A314UHK1"/>
<dbReference type="AlphaFoldDB" id="A0A314UHK1"/>
<sequence length="175" mass="19520">MLPCCEISDATNYTVGDDDGWNFKVHDWPTSKKFHTHDTLVFKYNNGHHNVALVDKNGYTTCTIGEGDQVFSSGNDEIKLQHGQNYICGFPGHRAARMKMAVIATQVFKYNNGHHNVALVDENDYTTCTIGEGDQVFSSGNDEIKLQHGQNYICGFPGHRDARMKMAVTTTQGRS</sequence>
<evidence type="ECO:0000259" key="1">
    <source>
        <dbReference type="PROSITE" id="PS51485"/>
    </source>
</evidence>
<dbReference type="Proteomes" id="UP000250321">
    <property type="component" value="Unassembled WGS sequence"/>
</dbReference>
<feature type="domain" description="Phytocyanin" evidence="1">
    <location>
        <begin position="11"/>
        <end position="106"/>
    </location>
</feature>
<reference evidence="2 3" key="1">
    <citation type="submission" date="2018-02" db="EMBL/GenBank/DDBJ databases">
        <title>Draft genome of wild Prunus yedoensis var. nudiflora.</title>
        <authorList>
            <person name="Baek S."/>
            <person name="Kim J.-H."/>
            <person name="Choi K."/>
            <person name="Kim G.-B."/>
            <person name="Cho A."/>
            <person name="Jang H."/>
            <person name="Shin C.-H."/>
            <person name="Yu H.-J."/>
            <person name="Mun J.-H."/>
        </authorList>
    </citation>
    <scope>NUCLEOTIDE SEQUENCE [LARGE SCALE GENOMIC DNA]</scope>
    <source>
        <strain evidence="3">cv. Jeju island</strain>
        <tissue evidence="2">Leaf</tissue>
    </source>
</reference>
<protein>
    <submittedName>
        <fullName evidence="2">Basic blue protein-like</fullName>
    </submittedName>
</protein>
<keyword evidence="3" id="KW-1185">Reference proteome</keyword>
<dbReference type="InterPro" id="IPR039391">
    <property type="entry name" value="Phytocyanin-like"/>
</dbReference>
<comment type="caution">
    <text evidence="2">The sequence shown here is derived from an EMBL/GenBank/DDBJ whole genome shotgun (WGS) entry which is preliminary data.</text>
</comment>
<dbReference type="PANTHER" id="PTHR33021:SF341">
    <property type="entry name" value="BASIC BLUE PROTEIN-LIKE"/>
    <property type="match status" value="1"/>
</dbReference>
<dbReference type="PANTHER" id="PTHR33021">
    <property type="entry name" value="BLUE COPPER PROTEIN"/>
    <property type="match status" value="1"/>
</dbReference>
<dbReference type="PROSITE" id="PS51485">
    <property type="entry name" value="PHYTOCYANIN"/>
    <property type="match status" value="1"/>
</dbReference>
<gene>
    <name evidence="2" type="ORF">Pyn_13476</name>
</gene>
<dbReference type="InterPro" id="IPR008972">
    <property type="entry name" value="Cupredoxin"/>
</dbReference>
<organism evidence="2 3">
    <name type="scientific">Prunus yedoensis var. nudiflora</name>
    <dbReference type="NCBI Taxonomy" id="2094558"/>
    <lineage>
        <taxon>Eukaryota</taxon>
        <taxon>Viridiplantae</taxon>
        <taxon>Streptophyta</taxon>
        <taxon>Embryophyta</taxon>
        <taxon>Tracheophyta</taxon>
        <taxon>Spermatophyta</taxon>
        <taxon>Magnoliopsida</taxon>
        <taxon>eudicotyledons</taxon>
        <taxon>Gunneridae</taxon>
        <taxon>Pentapetalae</taxon>
        <taxon>rosids</taxon>
        <taxon>fabids</taxon>
        <taxon>Rosales</taxon>
        <taxon>Rosaceae</taxon>
        <taxon>Amygdaloideae</taxon>
        <taxon>Amygdaleae</taxon>
        <taxon>Prunus</taxon>
    </lineage>
</organism>
<dbReference type="InterPro" id="IPR003245">
    <property type="entry name" value="Phytocyanin_dom"/>
</dbReference>
<dbReference type="GO" id="GO:0005886">
    <property type="term" value="C:plasma membrane"/>
    <property type="evidence" value="ECO:0007669"/>
    <property type="project" value="TreeGrafter"/>
</dbReference>
<accession>A0A314UHK1</accession>
<name>A0A314UHK1_PRUYE</name>
<evidence type="ECO:0000313" key="2">
    <source>
        <dbReference type="EMBL" id="PQM36478.1"/>
    </source>
</evidence>
<dbReference type="Pfam" id="PF02298">
    <property type="entry name" value="Cu_bind_like"/>
    <property type="match status" value="2"/>
</dbReference>
<dbReference type="EMBL" id="PJQY01003545">
    <property type="protein sequence ID" value="PQM36478.1"/>
    <property type="molecule type" value="Genomic_DNA"/>
</dbReference>
<dbReference type="SUPFAM" id="SSF49503">
    <property type="entry name" value="Cupredoxins"/>
    <property type="match status" value="2"/>
</dbReference>
<dbReference type="OrthoDB" id="1162523at2759"/>
<proteinExistence type="predicted"/>
<dbReference type="GO" id="GO:0009055">
    <property type="term" value="F:electron transfer activity"/>
    <property type="evidence" value="ECO:0007669"/>
    <property type="project" value="InterPro"/>
</dbReference>
<evidence type="ECO:0000313" key="3">
    <source>
        <dbReference type="Proteomes" id="UP000250321"/>
    </source>
</evidence>